<sequence length="425" mass="47297">MGLNLEEIKTKKKERAWVGPLTVSGRALHFIVLGLGHILSLLCTCNVFTSSELARKGINVPTTQSFLTYTLLAIVYGGIILYKRPTIKGKWYHYFFLALADCSVFLLAVVKANQYTSMTSVMLLDCWAIPCVLVLTWVFLKTKYRLMRISGVVVCILGVVMVVFSDVHAGSRAGRSNPVKGDILVLAGATLYAVSNTTEEFLVKNANTVELMTFMGFFGAIISAIQIVVFERSELRATEWSAEASFLFLRFAVSMFLFYSLLPLLLKLYYLAFATTAIGLIIYSMKEKDEEDQKDEQRKLLDEEGPETRRFEPRQTKLSPSDKPWSTNSHNCRDGSRESLVIPVSTFDRCYLPGCGDMLGREWRITQPVFFQGSVAVIASALLGLGVGFKRCVASGISPALVAIARLCGKYLESSPIGRLPLHRQ</sequence>
<feature type="transmembrane region" description="Helical" evidence="8">
    <location>
        <begin position="60"/>
        <end position="79"/>
    </location>
</feature>
<evidence type="ECO:0000256" key="1">
    <source>
        <dbReference type="ARBA" id="ARBA00004141"/>
    </source>
</evidence>
<evidence type="ECO:0000256" key="6">
    <source>
        <dbReference type="ARBA" id="ARBA00023136"/>
    </source>
</evidence>
<comment type="subcellular location">
    <subcellularLocation>
        <location evidence="1">Membrane</location>
        <topology evidence="1">Multi-pass membrane protein</topology>
    </subcellularLocation>
</comment>
<feature type="transmembrane region" description="Helical" evidence="8">
    <location>
        <begin position="27"/>
        <end position="48"/>
    </location>
</feature>
<dbReference type="OrthoDB" id="429955at2759"/>
<accession>A0A8X7UQ41</accession>
<feature type="transmembrane region" description="Helical" evidence="8">
    <location>
        <begin position="211"/>
        <end position="230"/>
    </location>
</feature>
<proteinExistence type="inferred from homology"/>
<evidence type="ECO:0000313" key="9">
    <source>
        <dbReference type="EMBL" id="KAG2288000.1"/>
    </source>
</evidence>
<dbReference type="GO" id="GO:0016020">
    <property type="term" value="C:membrane"/>
    <property type="evidence" value="ECO:0007669"/>
    <property type="project" value="UniProtKB-SubCell"/>
</dbReference>
<evidence type="ECO:0000256" key="8">
    <source>
        <dbReference type="SAM" id="Phobius"/>
    </source>
</evidence>
<evidence type="ECO:0000256" key="3">
    <source>
        <dbReference type="ARBA" id="ARBA00022448"/>
    </source>
</evidence>
<evidence type="ECO:0000256" key="4">
    <source>
        <dbReference type="ARBA" id="ARBA00022692"/>
    </source>
</evidence>
<comment type="similarity">
    <text evidence="2">Belongs to the SLC35F solute transporter family.</text>
</comment>
<protein>
    <submittedName>
        <fullName evidence="9">Uncharacterized protein</fullName>
    </submittedName>
</protein>
<keyword evidence="4 8" id="KW-0812">Transmembrane</keyword>
<dbReference type="PANTHER" id="PTHR14233">
    <property type="entry name" value="DUF914-RELATED"/>
    <property type="match status" value="1"/>
</dbReference>
<name>A0A8X7UQ41_BRACI</name>
<dbReference type="SUPFAM" id="SSF103481">
    <property type="entry name" value="Multidrug resistance efflux transporter EmrE"/>
    <property type="match status" value="1"/>
</dbReference>
<keyword evidence="10" id="KW-1185">Reference proteome</keyword>
<feature type="transmembrane region" description="Helical" evidence="8">
    <location>
        <begin position="242"/>
        <end position="262"/>
    </location>
</feature>
<feature type="transmembrane region" description="Helical" evidence="8">
    <location>
        <begin position="146"/>
        <end position="167"/>
    </location>
</feature>
<feature type="region of interest" description="Disordered" evidence="7">
    <location>
        <begin position="293"/>
        <end position="333"/>
    </location>
</feature>
<comment type="caution">
    <text evidence="9">The sequence shown here is derived from an EMBL/GenBank/DDBJ whole genome shotgun (WGS) entry which is preliminary data.</text>
</comment>
<organism evidence="9 10">
    <name type="scientific">Brassica carinata</name>
    <name type="common">Ethiopian mustard</name>
    <name type="synonym">Abyssinian cabbage</name>
    <dbReference type="NCBI Taxonomy" id="52824"/>
    <lineage>
        <taxon>Eukaryota</taxon>
        <taxon>Viridiplantae</taxon>
        <taxon>Streptophyta</taxon>
        <taxon>Embryophyta</taxon>
        <taxon>Tracheophyta</taxon>
        <taxon>Spermatophyta</taxon>
        <taxon>Magnoliopsida</taxon>
        <taxon>eudicotyledons</taxon>
        <taxon>Gunneridae</taxon>
        <taxon>Pentapetalae</taxon>
        <taxon>rosids</taxon>
        <taxon>malvids</taxon>
        <taxon>Brassicales</taxon>
        <taxon>Brassicaceae</taxon>
        <taxon>Brassiceae</taxon>
        <taxon>Brassica</taxon>
    </lineage>
</organism>
<feature type="transmembrane region" description="Helical" evidence="8">
    <location>
        <begin position="91"/>
        <end position="110"/>
    </location>
</feature>
<dbReference type="InterPro" id="IPR037185">
    <property type="entry name" value="EmrE-like"/>
</dbReference>
<reference evidence="9 10" key="1">
    <citation type="submission" date="2020-02" db="EMBL/GenBank/DDBJ databases">
        <authorList>
            <person name="Ma Q."/>
            <person name="Huang Y."/>
            <person name="Song X."/>
            <person name="Pei D."/>
        </authorList>
    </citation>
    <scope>NUCLEOTIDE SEQUENCE [LARGE SCALE GENOMIC DNA]</scope>
    <source>
        <strain evidence="9">Sxm20200214</strain>
        <tissue evidence="9">Leaf</tissue>
    </source>
</reference>
<evidence type="ECO:0000313" key="10">
    <source>
        <dbReference type="Proteomes" id="UP000886595"/>
    </source>
</evidence>
<dbReference type="AlphaFoldDB" id="A0A8X7UQ41"/>
<feature type="compositionally biased region" description="Basic and acidic residues" evidence="7">
    <location>
        <begin position="295"/>
        <end position="315"/>
    </location>
</feature>
<evidence type="ECO:0000256" key="7">
    <source>
        <dbReference type="SAM" id="MobiDB-lite"/>
    </source>
</evidence>
<dbReference type="GO" id="GO:0022857">
    <property type="term" value="F:transmembrane transporter activity"/>
    <property type="evidence" value="ECO:0007669"/>
    <property type="project" value="InterPro"/>
</dbReference>
<evidence type="ECO:0000256" key="2">
    <source>
        <dbReference type="ARBA" id="ARBA00007863"/>
    </source>
</evidence>
<dbReference type="EMBL" id="JAAMPC010000010">
    <property type="protein sequence ID" value="KAG2288000.1"/>
    <property type="molecule type" value="Genomic_DNA"/>
</dbReference>
<dbReference type="Pfam" id="PF06027">
    <property type="entry name" value="SLC35F"/>
    <property type="match status" value="1"/>
</dbReference>
<feature type="compositionally biased region" description="Polar residues" evidence="7">
    <location>
        <begin position="316"/>
        <end position="330"/>
    </location>
</feature>
<keyword evidence="3" id="KW-0813">Transport</keyword>
<gene>
    <name evidence="9" type="ORF">Bca52824_047604</name>
</gene>
<evidence type="ECO:0000256" key="5">
    <source>
        <dbReference type="ARBA" id="ARBA00022989"/>
    </source>
</evidence>
<dbReference type="InterPro" id="IPR052221">
    <property type="entry name" value="SLC35F_Transporter"/>
</dbReference>
<feature type="transmembrane region" description="Helical" evidence="8">
    <location>
        <begin position="122"/>
        <end position="140"/>
    </location>
</feature>
<dbReference type="Proteomes" id="UP000886595">
    <property type="component" value="Unassembled WGS sequence"/>
</dbReference>
<keyword evidence="5 8" id="KW-1133">Transmembrane helix</keyword>
<keyword evidence="6 8" id="KW-0472">Membrane</keyword>
<dbReference type="PANTHER" id="PTHR14233:SF4">
    <property type="entry name" value="SOLUTE CARRIER FAMILY 35 MEMBER F2"/>
    <property type="match status" value="1"/>
</dbReference>
<dbReference type="InterPro" id="IPR009262">
    <property type="entry name" value="SLC35_F1/F2/F6"/>
</dbReference>